<evidence type="ECO:0000313" key="1">
    <source>
        <dbReference type="EMBL" id="VVE58965.1"/>
    </source>
</evidence>
<organism evidence="1 2">
    <name type="scientific">Pandoraea horticolens</name>
    <dbReference type="NCBI Taxonomy" id="2508298"/>
    <lineage>
        <taxon>Bacteria</taxon>
        <taxon>Pseudomonadati</taxon>
        <taxon>Pseudomonadota</taxon>
        <taxon>Betaproteobacteria</taxon>
        <taxon>Burkholderiales</taxon>
        <taxon>Burkholderiaceae</taxon>
        <taxon>Pandoraea</taxon>
    </lineage>
</organism>
<dbReference type="AlphaFoldDB" id="A0A5E4ZEV5"/>
<dbReference type="Proteomes" id="UP000343317">
    <property type="component" value="Unassembled WGS sequence"/>
</dbReference>
<proteinExistence type="predicted"/>
<dbReference type="EMBL" id="CABPSM010000039">
    <property type="protein sequence ID" value="VVE58965.1"/>
    <property type="molecule type" value="Genomic_DNA"/>
</dbReference>
<evidence type="ECO:0000313" key="2">
    <source>
        <dbReference type="Proteomes" id="UP000343317"/>
    </source>
</evidence>
<sequence length="198" mass="20796">MLTLPELVKRICWSCVSEKASVAPCALLTTALPPSEFEIVVRPVTFCNVMFANFRFVALNVPRLTTLAVPPRECFISRCASPATMTGSPFSSNTPTILPAISTVPVASLVSVDALKSEAVMVRVPRLAILALPTDDSSNTSVAPVPWVSTGSSASRSTPRWTLSSARACTISNVTAPSTAISLSPAFAPPLKASLPPL</sequence>
<reference evidence="1 2" key="1">
    <citation type="submission" date="2019-08" db="EMBL/GenBank/DDBJ databases">
        <authorList>
            <person name="Peeters C."/>
        </authorList>
    </citation>
    <scope>NUCLEOTIDE SEQUENCE [LARGE SCALE GENOMIC DNA]</scope>
    <source>
        <strain evidence="1 2">LMG 31112</strain>
    </source>
</reference>
<accession>A0A5E4ZEV5</accession>
<keyword evidence="2" id="KW-1185">Reference proteome</keyword>
<gene>
    <name evidence="1" type="ORF">PHO31112_05400</name>
</gene>
<protein>
    <submittedName>
        <fullName evidence="1">Uncharacterized protein</fullName>
    </submittedName>
</protein>
<name>A0A5E4ZEV5_9BURK</name>